<keyword evidence="4" id="KW-1185">Reference proteome</keyword>
<dbReference type="SUPFAM" id="SSF52980">
    <property type="entry name" value="Restriction endonuclease-like"/>
    <property type="match status" value="1"/>
</dbReference>
<dbReference type="Pfam" id="PF02021">
    <property type="entry name" value="UPF0102"/>
    <property type="match status" value="1"/>
</dbReference>
<gene>
    <name evidence="3" type="ORF">WCY31_11580</name>
</gene>
<proteinExistence type="inferred from homology"/>
<dbReference type="EMBL" id="CP147920">
    <property type="protein sequence ID" value="XAU14870.1"/>
    <property type="molecule type" value="Genomic_DNA"/>
</dbReference>
<dbReference type="PANTHER" id="PTHR34039">
    <property type="entry name" value="UPF0102 PROTEIN YRAN"/>
    <property type="match status" value="1"/>
</dbReference>
<reference evidence="3 4" key="1">
    <citation type="submission" date="2024-03" db="EMBL/GenBank/DDBJ databases">
        <title>Sulfurimonas sp. HSL3-1.</title>
        <authorList>
            <person name="Wang S."/>
        </authorList>
    </citation>
    <scope>NUCLEOTIDE SEQUENCE [LARGE SCALE GENOMIC DNA]</scope>
    <source>
        <strain evidence="3 4">HSL3-1</strain>
    </source>
</reference>
<organism evidence="3 4">
    <name type="scientific">Sulfurimonas diazotrophicus</name>
    <dbReference type="NCBI Taxonomy" id="3131939"/>
    <lineage>
        <taxon>Bacteria</taxon>
        <taxon>Pseudomonadati</taxon>
        <taxon>Campylobacterota</taxon>
        <taxon>Epsilonproteobacteria</taxon>
        <taxon>Campylobacterales</taxon>
        <taxon>Sulfurimonadaceae</taxon>
        <taxon>Sulfurimonas</taxon>
    </lineage>
</organism>
<name>A0ABZ3H8K9_9BACT</name>
<evidence type="ECO:0000256" key="2">
    <source>
        <dbReference type="HAMAP-Rule" id="MF_00048"/>
    </source>
</evidence>
<dbReference type="Proteomes" id="UP001447842">
    <property type="component" value="Chromosome"/>
</dbReference>
<dbReference type="InterPro" id="IPR011856">
    <property type="entry name" value="tRNA_endonuc-like_dom_sf"/>
</dbReference>
<evidence type="ECO:0000313" key="3">
    <source>
        <dbReference type="EMBL" id="XAU14870.1"/>
    </source>
</evidence>
<protein>
    <recommendedName>
        <fullName evidence="2">UPF0102 protein WCY31_11580</fullName>
    </recommendedName>
</protein>
<dbReference type="PANTHER" id="PTHR34039:SF1">
    <property type="entry name" value="UPF0102 PROTEIN YRAN"/>
    <property type="match status" value="1"/>
</dbReference>
<dbReference type="Gene3D" id="3.40.1350.10">
    <property type="match status" value="1"/>
</dbReference>
<accession>A0ABZ3H8K9</accession>
<dbReference type="NCBIfam" id="NF009152">
    <property type="entry name" value="PRK12497.2-4"/>
    <property type="match status" value="1"/>
</dbReference>
<dbReference type="InterPro" id="IPR011335">
    <property type="entry name" value="Restrct_endonuc-II-like"/>
</dbReference>
<evidence type="ECO:0000256" key="1">
    <source>
        <dbReference type="ARBA" id="ARBA00006738"/>
    </source>
</evidence>
<sequence length="109" mass="12278">MSRAAGDVAEQQAVDFLRVRGFRIIDRNVSSRFGEIDILAMRDEVLHIIEVKSSPTFEQAANNVTPAKIRKILMTAESYMKKHRLELDYVLDAVIVSGGECELLENITL</sequence>
<comment type="similarity">
    <text evidence="1 2">Belongs to the UPF0102 family.</text>
</comment>
<dbReference type="HAMAP" id="MF_00048">
    <property type="entry name" value="UPF0102"/>
    <property type="match status" value="1"/>
</dbReference>
<evidence type="ECO:0000313" key="4">
    <source>
        <dbReference type="Proteomes" id="UP001447842"/>
    </source>
</evidence>
<dbReference type="InterPro" id="IPR003509">
    <property type="entry name" value="UPF0102_YraN-like"/>
</dbReference>
<dbReference type="RefSeq" id="WP_345972499.1">
    <property type="nucleotide sequence ID" value="NZ_CP147920.1"/>
</dbReference>